<dbReference type="OrthoDB" id="166724at2"/>
<name>A0A0P6XK54_9CHLR</name>
<dbReference type="Proteomes" id="UP000050514">
    <property type="component" value="Unassembled WGS sequence"/>
</dbReference>
<dbReference type="GO" id="GO:0015031">
    <property type="term" value="P:protein transport"/>
    <property type="evidence" value="ECO:0007669"/>
    <property type="project" value="UniProtKB-KW"/>
</dbReference>
<dbReference type="PANTHER" id="PTHR34982:SF1">
    <property type="entry name" value="FLAGELLAR ASSEMBLY PROTEIN FLIH"/>
    <property type="match status" value="1"/>
</dbReference>
<reference evidence="9 10" key="1">
    <citation type="submission" date="2015-07" db="EMBL/GenBank/DDBJ databases">
        <title>Draft genome of Bellilinea caldifistulae DSM 17877.</title>
        <authorList>
            <person name="Hemp J."/>
            <person name="Ward L.M."/>
            <person name="Pace L.A."/>
            <person name="Fischer W.W."/>
        </authorList>
    </citation>
    <scope>NUCLEOTIDE SEQUENCE [LARGE SCALE GENOMIC DNA]</scope>
    <source>
        <strain evidence="9 10">GOMI-1</strain>
    </source>
</reference>
<evidence type="ECO:0000256" key="6">
    <source>
        <dbReference type="ARBA" id="ARBA00023225"/>
    </source>
</evidence>
<proteinExistence type="inferred from homology"/>
<dbReference type="RefSeq" id="WP_061919269.1">
    <property type="nucleotide sequence ID" value="NZ_DF967971.1"/>
</dbReference>
<evidence type="ECO:0000256" key="4">
    <source>
        <dbReference type="ARBA" id="ARBA00022795"/>
    </source>
</evidence>
<feature type="domain" description="Flagellar assembly protein FliH/Type III secretion system HrpE" evidence="8">
    <location>
        <begin position="166"/>
        <end position="292"/>
    </location>
</feature>
<dbReference type="PANTHER" id="PTHR34982">
    <property type="entry name" value="YOP PROTEINS TRANSLOCATION PROTEIN L"/>
    <property type="match status" value="1"/>
</dbReference>
<keyword evidence="3" id="KW-0813">Transport</keyword>
<comment type="caution">
    <text evidence="9">The sequence shown here is derived from an EMBL/GenBank/DDBJ whole genome shotgun (WGS) entry which is preliminary data.</text>
</comment>
<organism evidence="9 10">
    <name type="scientific">Bellilinea caldifistulae</name>
    <dbReference type="NCBI Taxonomy" id="360411"/>
    <lineage>
        <taxon>Bacteria</taxon>
        <taxon>Bacillati</taxon>
        <taxon>Chloroflexota</taxon>
        <taxon>Anaerolineae</taxon>
        <taxon>Anaerolineales</taxon>
        <taxon>Anaerolineaceae</taxon>
        <taxon>Bellilinea</taxon>
    </lineage>
</organism>
<evidence type="ECO:0000256" key="3">
    <source>
        <dbReference type="ARBA" id="ARBA00022448"/>
    </source>
</evidence>
<feature type="coiled-coil region" evidence="7">
    <location>
        <begin position="108"/>
        <end position="183"/>
    </location>
</feature>
<accession>A0A0P6XK54</accession>
<keyword evidence="6" id="KW-1006">Bacterial flagellum protein export</keyword>
<dbReference type="AlphaFoldDB" id="A0A0P6XK54"/>
<comment type="similarity">
    <text evidence="2">Belongs to the FliH family.</text>
</comment>
<dbReference type="STRING" id="360411.AC812_06420"/>
<evidence type="ECO:0000259" key="8">
    <source>
        <dbReference type="Pfam" id="PF02108"/>
    </source>
</evidence>
<evidence type="ECO:0000256" key="7">
    <source>
        <dbReference type="SAM" id="Coils"/>
    </source>
</evidence>
<dbReference type="GO" id="GO:0044781">
    <property type="term" value="P:bacterial-type flagellum organization"/>
    <property type="evidence" value="ECO:0007669"/>
    <property type="project" value="UniProtKB-KW"/>
</dbReference>
<keyword evidence="10" id="KW-1185">Reference proteome</keyword>
<dbReference type="Pfam" id="PF02108">
    <property type="entry name" value="FliH"/>
    <property type="match status" value="1"/>
</dbReference>
<keyword evidence="5" id="KW-0653">Protein transport</keyword>
<comment type="function">
    <text evidence="1">Needed for flagellar regrowth and assembly.</text>
</comment>
<keyword evidence="7" id="KW-0175">Coiled coil</keyword>
<evidence type="ECO:0000256" key="1">
    <source>
        <dbReference type="ARBA" id="ARBA00003041"/>
    </source>
</evidence>
<dbReference type="GO" id="GO:0005829">
    <property type="term" value="C:cytosol"/>
    <property type="evidence" value="ECO:0007669"/>
    <property type="project" value="TreeGrafter"/>
</dbReference>
<keyword evidence="4" id="KW-1005">Bacterial flagellum biogenesis</keyword>
<dbReference type="InterPro" id="IPR051472">
    <property type="entry name" value="T3SS_Stator/FliH"/>
</dbReference>
<evidence type="ECO:0000313" key="9">
    <source>
        <dbReference type="EMBL" id="KPL76303.1"/>
    </source>
</evidence>
<gene>
    <name evidence="9" type="ORF">AC812_06420</name>
</gene>
<protein>
    <recommendedName>
        <fullName evidence="8">Flagellar assembly protein FliH/Type III secretion system HrpE domain-containing protein</fullName>
    </recommendedName>
</protein>
<evidence type="ECO:0000256" key="5">
    <source>
        <dbReference type="ARBA" id="ARBA00022927"/>
    </source>
</evidence>
<sequence>MKSSSRIYKHNPSAAGFSPWQLPDFDQQAGVETREQAAEILNLFMLSEAQPSLSSSVRSGLLRGEQLRGLQVWNVPDLEHIPPFVDEDGGGNRFFVGDQPHEAGWREQQEAMSLIQQAEAQAAEILRRAEEEAGQIRLRAADELEAMRQSGYQEGLAQAQEEMREALQACAELIAEAKAWKQNLTTSSEGIVLEMIREMAVTLFGEGVALDDQALQLNLNRIVEQASTLGELKIYLNPKDAACLDPEWKEYQALVLGHKVQVIPAEGITRGGCYIQGQYGAVDARVETQLRNLLASFAEVQSNQEMPL</sequence>
<evidence type="ECO:0000313" key="10">
    <source>
        <dbReference type="Proteomes" id="UP000050514"/>
    </source>
</evidence>
<dbReference type="EMBL" id="LGHJ01000012">
    <property type="protein sequence ID" value="KPL76303.1"/>
    <property type="molecule type" value="Genomic_DNA"/>
</dbReference>
<evidence type="ECO:0000256" key="2">
    <source>
        <dbReference type="ARBA" id="ARBA00006602"/>
    </source>
</evidence>
<dbReference type="InterPro" id="IPR018035">
    <property type="entry name" value="Flagellar_FliH/T3SS_HrpE"/>
</dbReference>